<protein>
    <submittedName>
        <fullName evidence="1">Sugar ABC transporter permease</fullName>
    </submittedName>
</protein>
<sequence length="303" mass="33449">MTPKPASGSLQRKEVFAAWIFLAPALIALLLVAFWPLARTFYFSFTNATLDDPSIYDFIGWLNFTEIARDAQWWRAVGNTVLFTIVSVVLETLLGLGIALLLNQALPGRGALRAAILIPWSIPVVVSAKIWEWMLHDQFGIINNLLIGLGLVEHGIAWTATPSLVLGVVIFIDVWITTPFMVLLILAGLQTIPEEIHEAALVDGVPSWKRFWSITLPMLRPAIGVAVLFRALDAMRMFDLSYILAGNNERTMTISIYARNQLISFQETGLGSAASTWVFFVIALVAVLIIGALRLDRSTTAGR</sequence>
<keyword evidence="2" id="KW-1185">Reference proteome</keyword>
<evidence type="ECO:0000313" key="2">
    <source>
        <dbReference type="Proteomes" id="UP000616151"/>
    </source>
</evidence>
<organism evidence="1 2">
    <name type="scientific">Taklimakanibacter albus</name>
    <dbReference type="NCBI Taxonomy" id="2800327"/>
    <lineage>
        <taxon>Bacteria</taxon>
        <taxon>Pseudomonadati</taxon>
        <taxon>Pseudomonadota</taxon>
        <taxon>Alphaproteobacteria</taxon>
        <taxon>Hyphomicrobiales</taxon>
        <taxon>Aestuariivirgaceae</taxon>
        <taxon>Taklimakanibacter</taxon>
    </lineage>
</organism>
<evidence type="ECO:0000313" key="1">
    <source>
        <dbReference type="EMBL" id="MBK1866923.1"/>
    </source>
</evidence>
<gene>
    <name evidence="1" type="ORF">JHL16_11205</name>
</gene>
<dbReference type="Proteomes" id="UP000616151">
    <property type="component" value="Unassembled WGS sequence"/>
</dbReference>
<dbReference type="EMBL" id="JAENHL010000006">
    <property type="protein sequence ID" value="MBK1866923.1"/>
    <property type="molecule type" value="Genomic_DNA"/>
</dbReference>
<comment type="caution">
    <text evidence="1">The sequence shown here is derived from an EMBL/GenBank/DDBJ whole genome shotgun (WGS) entry which is preliminary data.</text>
</comment>
<proteinExistence type="predicted"/>
<accession>A0ACC5R2R7</accession>
<reference evidence="1" key="1">
    <citation type="submission" date="2021-01" db="EMBL/GenBank/DDBJ databases">
        <authorList>
            <person name="Sun Q."/>
        </authorList>
    </citation>
    <scope>NUCLEOTIDE SEQUENCE</scope>
    <source>
        <strain evidence="1">YIM B02566</strain>
    </source>
</reference>
<name>A0ACC5R2R7_9HYPH</name>